<protein>
    <submittedName>
        <fullName evidence="8">Polyprotein</fullName>
    </submittedName>
</protein>
<evidence type="ECO:0000259" key="7">
    <source>
        <dbReference type="Pfam" id="PF03689"/>
    </source>
</evidence>
<evidence type="ECO:0000313" key="8">
    <source>
        <dbReference type="EMBL" id="QYY47939.1"/>
    </source>
</evidence>
<evidence type="ECO:0000259" key="5">
    <source>
        <dbReference type="Pfam" id="PF03391"/>
    </source>
</evidence>
<evidence type="ECO:0000313" key="9">
    <source>
        <dbReference type="Proteomes" id="UP001057741"/>
    </source>
</evidence>
<organism evidence="8 9">
    <name type="scientific">Blueberry leaf mottle virus</name>
    <dbReference type="NCBI Taxonomy" id="38172"/>
    <lineage>
        <taxon>Viruses</taxon>
        <taxon>Riboviria</taxon>
        <taxon>Orthornavirae</taxon>
        <taxon>Pisuviricota</taxon>
        <taxon>Pisoniviricetes</taxon>
        <taxon>Picornavirales</taxon>
        <taxon>Secoviridae</taxon>
        <taxon>Comovirinae</taxon>
        <taxon>Nepovirus</taxon>
        <taxon>Nepovirus myrtilli</taxon>
    </lineage>
</organism>
<feature type="region of interest" description="Disordered" evidence="4">
    <location>
        <begin position="1164"/>
        <end position="1187"/>
    </location>
</feature>
<dbReference type="Pfam" id="PF03689">
    <property type="entry name" value="Nepo_coat_N"/>
    <property type="match status" value="1"/>
</dbReference>
<evidence type="ECO:0000259" key="6">
    <source>
        <dbReference type="Pfam" id="PF03688"/>
    </source>
</evidence>
<dbReference type="Proteomes" id="UP001057741">
    <property type="component" value="Genome"/>
</dbReference>
<accession>A0A8G0YJC0</accession>
<proteinExistence type="predicted"/>
<feature type="compositionally biased region" description="Polar residues" evidence="4">
    <location>
        <begin position="1164"/>
        <end position="1174"/>
    </location>
</feature>
<dbReference type="GO" id="GO:0019028">
    <property type="term" value="C:viral capsid"/>
    <property type="evidence" value="ECO:0007669"/>
    <property type="project" value="UniProtKB-KW"/>
</dbReference>
<keyword evidence="3" id="KW-0946">Virion</keyword>
<evidence type="ECO:0000256" key="4">
    <source>
        <dbReference type="SAM" id="MobiDB-lite"/>
    </source>
</evidence>
<feature type="domain" description="Nepovirus coat protein N-terminal" evidence="7">
    <location>
        <begin position="1228"/>
        <end position="1319"/>
    </location>
</feature>
<dbReference type="SUPFAM" id="SSF88633">
    <property type="entry name" value="Positive stranded ssRNA viruses"/>
    <property type="match status" value="3"/>
</dbReference>
<reference evidence="8" key="1">
    <citation type="submission" date="2020-06" db="EMBL/GenBank/DDBJ databases">
        <title>High-throughput sequencing of viruses and non-viral vascular-limited pathogens in blueberry (Vaccinium corymbosum) in Ohio.</title>
        <authorList>
            <person name="Massawe D.P."/>
            <person name="Miller S.A."/>
            <person name="Paul P.A."/>
            <person name="Ivey M.L.L."/>
        </authorList>
    </citation>
    <scope>NUCLEOTIDE SEQUENCE</scope>
    <source>
        <strain evidence="8">BLMoV-OH19</strain>
    </source>
</reference>
<dbReference type="InterPro" id="IPR029053">
    <property type="entry name" value="Viral_coat"/>
</dbReference>
<evidence type="ECO:0000256" key="1">
    <source>
        <dbReference type="ARBA" id="ARBA00004328"/>
    </source>
</evidence>
<name>A0A8G0YJC0_9SECO</name>
<keyword evidence="9" id="KW-1185">Reference proteome</keyword>
<dbReference type="KEGG" id="vg:80551746"/>
<evidence type="ECO:0000256" key="3">
    <source>
        <dbReference type="ARBA" id="ARBA00022844"/>
    </source>
</evidence>
<keyword evidence="2" id="KW-0167">Capsid protein</keyword>
<dbReference type="GO" id="GO:0005198">
    <property type="term" value="F:structural molecule activity"/>
    <property type="evidence" value="ECO:0007669"/>
    <property type="project" value="InterPro"/>
</dbReference>
<sequence length="1739" mass="193963">MSFYCPAETCCNYRVPVTRVDAKEDGWRCTAPCCGTLYQRFAAASSERVATSPAKVGCGEKASLVRSKGPKCLCWRLPILQCPKHGQKSAPASVHGKRQSTPEVDRVVLPYKKQTCAVVVQVGPLELVYPPLVTEEKEPQSAAVPLKTEEYVPRGLTLEEAPEWLACPIECKPYSQPKKGMVVLTQDQEFALLKKRLTLVGKQRNKLARRQRLDREYDQKRARAATQRKVDHLRELVLLGRKQIALHELLAEVRRRAQAPLTAEQQRYVTDSCKRAREEAASMQAFLLGAKARRHRVCPHMAPSQEVCLPPVPTVRTCTVPWAGLDCSLTSLRDSGVIDGTLGAKSRPMHGDLTCNSSLGLPTPRMAVSVAATSLRRARRVVAATIKFVKASLALPFLGLSEVVSKIKTKVLSVQQGVAPAVVDNNTFIPEEEVKQTSWSGIQLPEMGVRNIYVFHDDSWDASPEEDDKYTIAWSKRCGPCVHEVVVPKRQLYDDSDSAYMAISDRDLRRNLRSLELAMVGLFLEAKEARGAVERINTTKLEVVEKQTKDPEVQLQVQPEVADDQTKVPVVQQLVQGESPEQIAERARLSHLEAEMAAQRRRSMMSDCFGFYPEMDINVPVVQQQVAPVKEDKKIPEVVTKEPVVQPMVAPEQEDKFVSHEEEDSFEECENFDEEESDYEWVKQKYGVNRPYFCSSQPKRAKGAKIFSCFPVNSHAFYLELYRRRNKLRCNQQALKRTCPKPIVNRTIFMAKDTEYIPYQKMVTDKVAAHELEWRCVQYNPDGIGTRLDIHNHFIYVAEFLEGCDYGVREAPAVAQIEQTALTANSRGNMPFVDPFTIPIQERGDFRAKGSALRSLLRYTPWGDLTCNSAAGATSEIQERMQDRDADTISSIETLTAKLASRKSKVSGAGENRVADKKQLTEKMVFHQPGVLSRMKSKGHKTITAANLNSDLETVRMQKKGQPAYTPLPRMSEEMMRKLLEKGIGSTSSVALDIGVQSHVPQGMPVVAFLNVMDTRMEDPLYSSLCGSFVDLGRDRAKTLCLPLANFPLSKHIEDVDDALNGLVLTTYFEDSTGFSVGKPVFQYGTLEFQEFKESAYSDFSRVRDRWDEIAKRQNTPGDRVLAGFSVLGAVSQDYNQPLPEFGEVELKCPPRNKPVVATYQEPNKLNSSRSTRSFRMPSVNMPNMTGRASIPVQTNIRNSPRIVDGEEITPPRFTTCNSGLIADTSIAHVVQGWVPKDATKGRVLEAINLRDDIATSDNLVKYEWLAKGLIHPDLKLRMTIGQNPFVGISIGVCCDYFGRLSKYYEGDTALPIEVCNQLPNFVCPISEKSVFEFDLDMSLAGYNLFLTSKGFADPVLLVYIIDTNSLPASDEWVYTCEVCIKSALHATSVANKPILSLPHSFDGRLPLDLWRGPFSFELGRGSKREEHIGINFGSARVVSGTNTFYSFPAAYTQLLQSVGGILHGTVVQTGSRAISCEMFLILQPDKTAHNLEQALRLPGCRIPTGGGPFSIRIQTPFQREQIFNTGVQLVVYAVGGPMGAQAISAPYQYMVHFSHIQEEGDPPPRPIGNVLLFNWATISKMTNLTRFQIPARLSDLVLPGQTVTMRRNTLANLIGSCGFFRGRVTFVFQWTLNVAHIVPTATMQILTAVGRVGNAETNGSQILQSWIVPISQVFEKEVEMDLTDYPGFNTSGGIGADHDQPYIDIACGNFPQIFYMNINVRVHPGFELYGRSITPLRT</sequence>
<dbReference type="Gene3D" id="2.60.120.20">
    <property type="match status" value="2"/>
</dbReference>
<dbReference type="Pfam" id="PF03391">
    <property type="entry name" value="Nepo_coat"/>
    <property type="match status" value="1"/>
</dbReference>
<dbReference type="RefSeq" id="YP_010840562.1">
    <property type="nucleotide sequence ID" value="NC_078823.1"/>
</dbReference>
<dbReference type="InterPro" id="IPR005054">
    <property type="entry name" value="Nepo_coat"/>
</dbReference>
<dbReference type="GeneID" id="80551746"/>
<comment type="subcellular location">
    <subcellularLocation>
        <location evidence="1">Virion</location>
    </subcellularLocation>
</comment>
<dbReference type="EMBL" id="MT591565">
    <property type="protein sequence ID" value="QYY47939.1"/>
    <property type="molecule type" value="Genomic_RNA"/>
</dbReference>
<feature type="domain" description="Nepovirus coat protein" evidence="5">
    <location>
        <begin position="1394"/>
        <end position="1559"/>
    </location>
</feature>
<dbReference type="InterPro" id="IPR005306">
    <property type="entry name" value="Nepo_coat_N"/>
</dbReference>
<dbReference type="Pfam" id="PF03688">
    <property type="entry name" value="Nepo_coat_C"/>
    <property type="match status" value="1"/>
</dbReference>
<feature type="domain" description="Nepovirus coat protein C-terminal" evidence="6">
    <location>
        <begin position="1571"/>
        <end position="1733"/>
    </location>
</feature>
<evidence type="ECO:0000256" key="2">
    <source>
        <dbReference type="ARBA" id="ARBA00022561"/>
    </source>
</evidence>
<dbReference type="InterPro" id="IPR005305">
    <property type="entry name" value="Nepo_coat_C"/>
</dbReference>